<feature type="region of interest" description="Disordered" evidence="1">
    <location>
        <begin position="29"/>
        <end position="114"/>
    </location>
</feature>
<dbReference type="AlphaFoldDB" id="A0A9D4E7B6"/>
<reference evidence="2" key="1">
    <citation type="journal article" date="2019" name="bioRxiv">
        <title>The Genome of the Zebra Mussel, Dreissena polymorpha: A Resource for Invasive Species Research.</title>
        <authorList>
            <person name="McCartney M.A."/>
            <person name="Auch B."/>
            <person name="Kono T."/>
            <person name="Mallez S."/>
            <person name="Zhang Y."/>
            <person name="Obille A."/>
            <person name="Becker A."/>
            <person name="Abrahante J.E."/>
            <person name="Garbe J."/>
            <person name="Badalamenti J.P."/>
            <person name="Herman A."/>
            <person name="Mangelson H."/>
            <person name="Liachko I."/>
            <person name="Sullivan S."/>
            <person name="Sone E.D."/>
            <person name="Koren S."/>
            <person name="Silverstein K.A.T."/>
            <person name="Beckman K.B."/>
            <person name="Gohl D.M."/>
        </authorList>
    </citation>
    <scope>NUCLEOTIDE SEQUENCE</scope>
    <source>
        <strain evidence="2">Duluth1</strain>
        <tissue evidence="2">Whole animal</tissue>
    </source>
</reference>
<gene>
    <name evidence="2" type="ORF">DPMN_174547</name>
</gene>
<name>A0A9D4E7B6_DREPO</name>
<feature type="compositionally biased region" description="Polar residues" evidence="1">
    <location>
        <begin position="40"/>
        <end position="53"/>
    </location>
</feature>
<dbReference type="EMBL" id="JAIWYP010000009">
    <property type="protein sequence ID" value="KAH3773190.1"/>
    <property type="molecule type" value="Genomic_DNA"/>
</dbReference>
<sequence>MSHASRFKTREHTDQDMRLQQLEEQISQLLSKNKGEVEFPSSSDDQLKISSQDRGILTKQAAERDVDPGDLNRNLHSGSDTDKERKDSRRHRKSRLPSYRKSTAASRARKENRNSVHRVGGVYNGEIQPVRLAVSVYSSRDDGLDTSLDLILLPQLTIITLAAHFLNVYSKSLKVLEEGLSQSFAGGRLALSKPNELLPETCFLCIVNRRQRAICSIMAASVALSAINSKQNDCTDVGWSDFPSKISLYGATSN</sequence>
<proteinExistence type="predicted"/>
<accession>A0A9D4E7B6</accession>
<protein>
    <submittedName>
        <fullName evidence="2">Uncharacterized protein</fullName>
    </submittedName>
</protein>
<comment type="caution">
    <text evidence="2">The sequence shown here is derived from an EMBL/GenBank/DDBJ whole genome shotgun (WGS) entry which is preliminary data.</text>
</comment>
<evidence type="ECO:0000313" key="3">
    <source>
        <dbReference type="Proteomes" id="UP000828390"/>
    </source>
</evidence>
<keyword evidence="3" id="KW-1185">Reference proteome</keyword>
<organism evidence="2 3">
    <name type="scientific">Dreissena polymorpha</name>
    <name type="common">Zebra mussel</name>
    <name type="synonym">Mytilus polymorpha</name>
    <dbReference type="NCBI Taxonomy" id="45954"/>
    <lineage>
        <taxon>Eukaryota</taxon>
        <taxon>Metazoa</taxon>
        <taxon>Spiralia</taxon>
        <taxon>Lophotrochozoa</taxon>
        <taxon>Mollusca</taxon>
        <taxon>Bivalvia</taxon>
        <taxon>Autobranchia</taxon>
        <taxon>Heteroconchia</taxon>
        <taxon>Euheterodonta</taxon>
        <taxon>Imparidentia</taxon>
        <taxon>Neoheterodontei</taxon>
        <taxon>Myida</taxon>
        <taxon>Dreissenoidea</taxon>
        <taxon>Dreissenidae</taxon>
        <taxon>Dreissena</taxon>
    </lineage>
</organism>
<evidence type="ECO:0000313" key="2">
    <source>
        <dbReference type="EMBL" id="KAH3773190.1"/>
    </source>
</evidence>
<dbReference type="Proteomes" id="UP000828390">
    <property type="component" value="Unassembled WGS sequence"/>
</dbReference>
<evidence type="ECO:0000256" key="1">
    <source>
        <dbReference type="SAM" id="MobiDB-lite"/>
    </source>
</evidence>
<reference evidence="2" key="2">
    <citation type="submission" date="2020-11" db="EMBL/GenBank/DDBJ databases">
        <authorList>
            <person name="McCartney M.A."/>
            <person name="Auch B."/>
            <person name="Kono T."/>
            <person name="Mallez S."/>
            <person name="Becker A."/>
            <person name="Gohl D.M."/>
            <person name="Silverstein K.A.T."/>
            <person name="Koren S."/>
            <person name="Bechman K.B."/>
            <person name="Herman A."/>
            <person name="Abrahante J.E."/>
            <person name="Garbe J."/>
        </authorList>
    </citation>
    <scope>NUCLEOTIDE SEQUENCE</scope>
    <source>
        <strain evidence="2">Duluth1</strain>
        <tissue evidence="2">Whole animal</tissue>
    </source>
</reference>